<reference evidence="2" key="1">
    <citation type="submission" date="2017-01" db="EMBL/GenBank/DDBJ databases">
        <authorList>
            <person name="Varghese N."/>
            <person name="Submissions S."/>
        </authorList>
    </citation>
    <scope>NUCLEOTIDE SEQUENCE [LARGE SCALE GENOMIC DNA]</scope>
    <source>
        <strain evidence="2">DSM 21054</strain>
    </source>
</reference>
<name>A0A173MF00_9BACT</name>
<accession>A0A173MF00</accession>
<evidence type="ECO:0000313" key="1">
    <source>
        <dbReference type="EMBL" id="SIT24881.1"/>
    </source>
</evidence>
<proteinExistence type="predicted"/>
<dbReference type="EMBL" id="FTOR01000006">
    <property type="protein sequence ID" value="SIT24881.1"/>
    <property type="molecule type" value="Genomic_DNA"/>
</dbReference>
<dbReference type="Proteomes" id="UP000186917">
    <property type="component" value="Unassembled WGS sequence"/>
</dbReference>
<dbReference type="RefSeq" id="WP_144264084.1">
    <property type="nucleotide sequence ID" value="NZ_AP017422.1"/>
</dbReference>
<dbReference type="OrthoDB" id="9919963at2"/>
<sequence>MRLFLIITTLAIALLSCQQKKEKATAVNAIQILLPDTNQYRNAQWDWKDRQYRAKLEKQLGLTDLLQGVDTLEVRLWYRSSFNSTEDLFTIKVYDTSYFLSYYKVYPRPYNFDNNSQDNRWDPMKDPKVDSVFSVTMQLNKKAFTQLHCDSLWLLKSQSELPIADSIGFTDCDSYTLEIADAKRFKYLQHHCTLEYYKRTGLKEIMDFDRGCNGIRQLAYALHLYPFLFKEPGN</sequence>
<protein>
    <recommendedName>
        <fullName evidence="3">Lipoprotein</fullName>
    </recommendedName>
</protein>
<dbReference type="AlphaFoldDB" id="A0A173MF00"/>
<organism evidence="1 2">
    <name type="scientific">Filimonas lacunae</name>
    <dbReference type="NCBI Taxonomy" id="477680"/>
    <lineage>
        <taxon>Bacteria</taxon>
        <taxon>Pseudomonadati</taxon>
        <taxon>Bacteroidota</taxon>
        <taxon>Chitinophagia</taxon>
        <taxon>Chitinophagales</taxon>
        <taxon>Chitinophagaceae</taxon>
        <taxon>Filimonas</taxon>
    </lineage>
</organism>
<keyword evidence="2" id="KW-1185">Reference proteome</keyword>
<gene>
    <name evidence="1" type="ORF">SAMN05421788_106205</name>
</gene>
<dbReference type="PROSITE" id="PS51257">
    <property type="entry name" value="PROKAR_LIPOPROTEIN"/>
    <property type="match status" value="1"/>
</dbReference>
<evidence type="ECO:0008006" key="3">
    <source>
        <dbReference type="Google" id="ProtNLM"/>
    </source>
</evidence>
<evidence type="ECO:0000313" key="2">
    <source>
        <dbReference type="Proteomes" id="UP000186917"/>
    </source>
</evidence>
<dbReference type="KEGG" id="fln:FLA_2160"/>